<dbReference type="RefSeq" id="XP_001460606.1">
    <property type="nucleotide sequence ID" value="XM_001460569.1"/>
</dbReference>
<dbReference type="HOGENOM" id="CLU_1334158_0_0_1"/>
<proteinExistence type="predicted"/>
<protein>
    <recommendedName>
        <fullName evidence="4">Transmembrane protein</fullName>
    </recommendedName>
</protein>
<evidence type="ECO:0000313" key="3">
    <source>
        <dbReference type="Proteomes" id="UP000000600"/>
    </source>
</evidence>
<feature type="transmembrane region" description="Helical" evidence="1">
    <location>
        <begin position="110"/>
        <end position="136"/>
    </location>
</feature>
<dbReference type="AlphaFoldDB" id="A0ED42"/>
<feature type="transmembrane region" description="Helical" evidence="1">
    <location>
        <begin position="148"/>
        <end position="169"/>
    </location>
</feature>
<dbReference type="GeneID" id="5046391"/>
<keyword evidence="1" id="KW-1133">Transmembrane helix</keyword>
<dbReference type="InParanoid" id="A0ED42"/>
<organism evidence="2 3">
    <name type="scientific">Paramecium tetraurelia</name>
    <dbReference type="NCBI Taxonomy" id="5888"/>
    <lineage>
        <taxon>Eukaryota</taxon>
        <taxon>Sar</taxon>
        <taxon>Alveolata</taxon>
        <taxon>Ciliophora</taxon>
        <taxon>Intramacronucleata</taxon>
        <taxon>Oligohymenophorea</taxon>
        <taxon>Peniculida</taxon>
        <taxon>Parameciidae</taxon>
        <taxon>Paramecium</taxon>
    </lineage>
</organism>
<evidence type="ECO:0000313" key="2">
    <source>
        <dbReference type="EMBL" id="CAK93209.1"/>
    </source>
</evidence>
<dbReference type="KEGG" id="ptm:GSPATT00004078001"/>
<dbReference type="EMBL" id="CT868671">
    <property type="protein sequence ID" value="CAK93209.1"/>
    <property type="molecule type" value="Genomic_DNA"/>
</dbReference>
<gene>
    <name evidence="2" type="ORF">GSPATT00004078001</name>
</gene>
<keyword evidence="1" id="KW-0812">Transmembrane</keyword>
<dbReference type="Proteomes" id="UP000000600">
    <property type="component" value="Unassembled WGS sequence"/>
</dbReference>
<sequence>MESPVLSKQLELSELRQIIKNRFSFDRRKVIFFTLNSCLLGLAVFSLFSAITLESNSQIFRIRTYLTDQNLSNREQARKLETILISIKYSLIMHNCSFDYWQLLSEYIQILHLFPISLGISLAFRTIATIVIISYFNTIKSVFEEEVGTFITLQILFLAFNWLFCVFAYQQFKKAQVEYHIVTKDRERLIMDNNMAYELIKKIIKN</sequence>
<name>A0ED42_PARTE</name>
<reference evidence="2 3" key="1">
    <citation type="journal article" date="2006" name="Nature">
        <title>Global trends of whole-genome duplications revealed by the ciliate Paramecium tetraurelia.</title>
        <authorList>
            <consortium name="Genoscope"/>
            <person name="Aury J.-M."/>
            <person name="Jaillon O."/>
            <person name="Duret L."/>
            <person name="Noel B."/>
            <person name="Jubin C."/>
            <person name="Porcel B.M."/>
            <person name="Segurens B."/>
            <person name="Daubin V."/>
            <person name="Anthouard V."/>
            <person name="Aiach N."/>
            <person name="Arnaiz O."/>
            <person name="Billaut A."/>
            <person name="Beisson J."/>
            <person name="Blanc I."/>
            <person name="Bouhouche K."/>
            <person name="Camara F."/>
            <person name="Duharcourt S."/>
            <person name="Guigo R."/>
            <person name="Gogendeau D."/>
            <person name="Katinka M."/>
            <person name="Keller A.-M."/>
            <person name="Kissmehl R."/>
            <person name="Klotz C."/>
            <person name="Koll F."/>
            <person name="Le Moue A."/>
            <person name="Lepere C."/>
            <person name="Malinsky S."/>
            <person name="Nowacki M."/>
            <person name="Nowak J.K."/>
            <person name="Plattner H."/>
            <person name="Poulain J."/>
            <person name="Ruiz F."/>
            <person name="Serrano V."/>
            <person name="Zagulski M."/>
            <person name="Dessen P."/>
            <person name="Betermier M."/>
            <person name="Weissenbach J."/>
            <person name="Scarpelli C."/>
            <person name="Schachter V."/>
            <person name="Sperling L."/>
            <person name="Meyer E."/>
            <person name="Cohen J."/>
            <person name="Wincker P."/>
        </authorList>
    </citation>
    <scope>NUCLEOTIDE SEQUENCE [LARGE SCALE GENOMIC DNA]</scope>
    <source>
        <strain evidence="2 3">Stock d4-2</strain>
    </source>
</reference>
<evidence type="ECO:0008006" key="4">
    <source>
        <dbReference type="Google" id="ProtNLM"/>
    </source>
</evidence>
<keyword evidence="3" id="KW-1185">Reference proteome</keyword>
<evidence type="ECO:0000256" key="1">
    <source>
        <dbReference type="SAM" id="Phobius"/>
    </source>
</evidence>
<feature type="transmembrane region" description="Helical" evidence="1">
    <location>
        <begin position="30"/>
        <end position="53"/>
    </location>
</feature>
<keyword evidence="1" id="KW-0472">Membrane</keyword>
<dbReference type="OMA" id="LIMHNCS"/>
<accession>A0ED42</accession>